<keyword evidence="1" id="KW-1133">Transmembrane helix</keyword>
<protein>
    <recommendedName>
        <fullName evidence="4">Alkaline shock response membrane anchor protein AmaP</fullName>
    </recommendedName>
</protein>
<name>A0AB37D7Y8_STRSL</name>
<keyword evidence="1" id="KW-0472">Membrane</keyword>
<dbReference type="RefSeq" id="WP_156246302.1">
    <property type="nucleotide sequence ID" value="NZ_CP018187.1"/>
</dbReference>
<keyword evidence="1" id="KW-0812">Transmembrane</keyword>
<evidence type="ECO:0008006" key="4">
    <source>
        <dbReference type="Google" id="ProtNLM"/>
    </source>
</evidence>
<sequence length="199" mass="23142">MKKTYFQNIFNTCLILFATVLFCGVCSFVLSFGMYSLQNIAYLSFLYRLVSILNTFCSVTLLIATASLTVLFAHEFQFRRENDNLTNIWKSIKQTLSIRRFLKQSELSETMITVKEEKVTRYNPINKQFNQTVHEAVVDIQIDKAVVLIKIPKTQQAAKLLKEMETLISEEISSCNPDYYFSQPQRKGKWLCFIGTKRK</sequence>
<evidence type="ECO:0000313" key="2">
    <source>
        <dbReference type="EMBL" id="QGU79733.1"/>
    </source>
</evidence>
<proteinExistence type="predicted"/>
<evidence type="ECO:0000313" key="3">
    <source>
        <dbReference type="Proteomes" id="UP000422997"/>
    </source>
</evidence>
<feature type="transmembrane region" description="Helical" evidence="1">
    <location>
        <begin position="49"/>
        <end position="73"/>
    </location>
</feature>
<dbReference type="AlphaFoldDB" id="A0AB37D7Y8"/>
<organism evidence="2 3">
    <name type="scientific">Streptococcus salivarius</name>
    <dbReference type="NCBI Taxonomy" id="1304"/>
    <lineage>
        <taxon>Bacteria</taxon>
        <taxon>Bacillati</taxon>
        <taxon>Bacillota</taxon>
        <taxon>Bacilli</taxon>
        <taxon>Lactobacillales</taxon>
        <taxon>Streptococcaceae</taxon>
        <taxon>Streptococcus</taxon>
    </lineage>
</organism>
<evidence type="ECO:0000256" key="1">
    <source>
        <dbReference type="SAM" id="Phobius"/>
    </source>
</evidence>
<feature type="transmembrane region" description="Helical" evidence="1">
    <location>
        <begin position="12"/>
        <end position="37"/>
    </location>
</feature>
<accession>A0AB37D7Y8</accession>
<dbReference type="EMBL" id="CP018187">
    <property type="protein sequence ID" value="QGU79733.1"/>
    <property type="molecule type" value="Genomic_DNA"/>
</dbReference>
<gene>
    <name evidence="2" type="ORF">BSR19_00620</name>
</gene>
<reference evidence="2 3" key="1">
    <citation type="submission" date="2016-11" db="EMBL/GenBank/DDBJ databases">
        <title>The potential of Streptococcus salivarius to inhibit the production of volatile sulphur compounds in the oral cavity.</title>
        <authorList>
            <person name="Sun L."/>
            <person name="Li Z."/>
            <person name="Jin D."/>
            <person name="Zhao H."/>
        </authorList>
    </citation>
    <scope>NUCLEOTIDE SEQUENCE [LARGE SCALE GENOMIC DNA]</scope>
    <source>
        <strain evidence="2 3">ICDC2</strain>
    </source>
</reference>
<dbReference type="Proteomes" id="UP000422997">
    <property type="component" value="Chromosome"/>
</dbReference>